<reference evidence="1" key="1">
    <citation type="submission" date="2016-10" db="EMBL/GenBank/DDBJ databases">
        <authorList>
            <person name="de Groot N.N."/>
        </authorList>
    </citation>
    <scope>NUCLEOTIDE SEQUENCE [LARGE SCALE GENOMIC DNA]</scope>
    <source>
        <strain evidence="1">ATCC 20501</strain>
    </source>
</reference>
<dbReference type="AlphaFoldDB" id="A0A1H6ENL2"/>
<evidence type="ECO:0000313" key="4">
    <source>
        <dbReference type="Proteomes" id="UP000236729"/>
    </source>
</evidence>
<reference evidence="3 4" key="2">
    <citation type="submission" date="2016-10" db="EMBL/GenBank/DDBJ databases">
        <authorList>
            <person name="Varghese N."/>
            <person name="Submissions S."/>
        </authorList>
    </citation>
    <scope>NUCLEOTIDE SEQUENCE [LARGE SCALE GENOMIC DNA]</scope>
    <source>
        <strain evidence="4">ATCC 20501</strain>
        <strain evidence="2 3">CGMCC 4.3529</strain>
    </source>
</reference>
<proteinExistence type="predicted"/>
<dbReference type="GO" id="GO:0032259">
    <property type="term" value="P:methylation"/>
    <property type="evidence" value="ECO:0007669"/>
    <property type="project" value="UniProtKB-KW"/>
</dbReference>
<dbReference type="GO" id="GO:0008168">
    <property type="term" value="F:methyltransferase activity"/>
    <property type="evidence" value="ECO:0007669"/>
    <property type="project" value="UniProtKB-KW"/>
</dbReference>
<sequence>MGLPVGHVSEVPGLSINQQLKLCGNGVVPQQAELAIRLLLPTLSL</sequence>
<evidence type="ECO:0000313" key="3">
    <source>
        <dbReference type="Proteomes" id="UP000199690"/>
    </source>
</evidence>
<keyword evidence="1" id="KW-0808">Transferase</keyword>
<organism evidence="1 4">
    <name type="scientific">Saccharopolyspora kobensis</name>
    <dbReference type="NCBI Taxonomy" id="146035"/>
    <lineage>
        <taxon>Bacteria</taxon>
        <taxon>Bacillati</taxon>
        <taxon>Actinomycetota</taxon>
        <taxon>Actinomycetes</taxon>
        <taxon>Pseudonocardiales</taxon>
        <taxon>Pseudonocardiaceae</taxon>
        <taxon>Saccharopolyspora</taxon>
    </lineage>
</organism>
<name>A0A1H6ENL2_9PSEU</name>
<accession>A0A1H6ENL2</accession>
<gene>
    <name evidence="1" type="ORF">SAMN02982929_07183</name>
    <name evidence="2" type="ORF">SAMN05216506_103186</name>
</gene>
<evidence type="ECO:0000313" key="2">
    <source>
        <dbReference type="EMBL" id="SFD23866.1"/>
    </source>
</evidence>
<evidence type="ECO:0000313" key="1">
    <source>
        <dbReference type="EMBL" id="SEG98681.1"/>
    </source>
</evidence>
<protein>
    <submittedName>
        <fullName evidence="1">DNA (Cytosine-5)-methyltransferase 1</fullName>
    </submittedName>
</protein>
<dbReference type="EMBL" id="FNVB01000021">
    <property type="protein sequence ID" value="SEG98681.1"/>
    <property type="molecule type" value="Genomic_DNA"/>
</dbReference>
<keyword evidence="3" id="KW-1185">Reference proteome</keyword>
<dbReference type="SMR" id="A0A1H6ENL2"/>
<dbReference type="EMBL" id="FOME01000003">
    <property type="protein sequence ID" value="SFD23866.1"/>
    <property type="molecule type" value="Genomic_DNA"/>
</dbReference>
<keyword evidence="1" id="KW-0489">Methyltransferase</keyword>
<accession>A0A1I1QP10</accession>
<dbReference type="Proteomes" id="UP000236729">
    <property type="component" value="Unassembled WGS sequence"/>
</dbReference>
<dbReference type="Proteomes" id="UP000199690">
    <property type="component" value="Unassembled WGS sequence"/>
</dbReference>